<dbReference type="EMBL" id="BOMM01000001">
    <property type="protein sequence ID" value="GIE08197.1"/>
    <property type="molecule type" value="Genomic_DNA"/>
</dbReference>
<keyword evidence="2" id="KW-1185">Reference proteome</keyword>
<name>A0A919IUS4_9ACTN</name>
<sequence>MAKVTRRPICEGECYVIECAVRADGVTSPAAAFLDHLSQGTWIEDPDFGDDFPDDAQISDYDKLLTFFRMLADEGEPPYTGAVNDLDDGIWEFKLGAKRLSFFDTPGDGTFNPKPRPDSAGKASRGRYYWFPDFDEYVRLGHAFPKTGQRTTDDDLDMTLIVREEDIEHDKR</sequence>
<gene>
    <name evidence="1" type="ORF">Afe05nite_00370</name>
</gene>
<protein>
    <submittedName>
        <fullName evidence="1">Uncharacterized protein</fullName>
    </submittedName>
</protein>
<evidence type="ECO:0000313" key="2">
    <source>
        <dbReference type="Proteomes" id="UP000598174"/>
    </source>
</evidence>
<dbReference type="Proteomes" id="UP000598174">
    <property type="component" value="Unassembled WGS sequence"/>
</dbReference>
<dbReference type="AlphaFoldDB" id="A0A919IUS4"/>
<evidence type="ECO:0000313" key="1">
    <source>
        <dbReference type="EMBL" id="GIE08197.1"/>
    </source>
</evidence>
<proteinExistence type="predicted"/>
<reference evidence="1" key="1">
    <citation type="submission" date="2021-01" db="EMBL/GenBank/DDBJ databases">
        <title>Whole genome shotgun sequence of Actinoplanes ferrugineus NBRC 15555.</title>
        <authorList>
            <person name="Komaki H."/>
            <person name="Tamura T."/>
        </authorList>
    </citation>
    <scope>NUCLEOTIDE SEQUENCE</scope>
    <source>
        <strain evidence="1">NBRC 15555</strain>
    </source>
</reference>
<comment type="caution">
    <text evidence="1">The sequence shown here is derived from an EMBL/GenBank/DDBJ whole genome shotgun (WGS) entry which is preliminary data.</text>
</comment>
<accession>A0A919IUS4</accession>
<organism evidence="1 2">
    <name type="scientific">Paractinoplanes ferrugineus</name>
    <dbReference type="NCBI Taxonomy" id="113564"/>
    <lineage>
        <taxon>Bacteria</taxon>
        <taxon>Bacillati</taxon>
        <taxon>Actinomycetota</taxon>
        <taxon>Actinomycetes</taxon>
        <taxon>Micromonosporales</taxon>
        <taxon>Micromonosporaceae</taxon>
        <taxon>Paractinoplanes</taxon>
    </lineage>
</organism>